<evidence type="ECO:0000313" key="6">
    <source>
        <dbReference type="Proteomes" id="UP000534107"/>
    </source>
</evidence>
<keyword evidence="2" id="KW-0343">GTPase activation</keyword>
<dbReference type="EMBL" id="VWZO01006792">
    <property type="protein sequence ID" value="NXH13307.1"/>
    <property type="molecule type" value="Genomic_DNA"/>
</dbReference>
<dbReference type="PRINTS" id="PR00452">
    <property type="entry name" value="SH3DOMAIN"/>
</dbReference>
<accession>A0A7K9HHU7</accession>
<evidence type="ECO:0000313" key="5">
    <source>
        <dbReference type="EMBL" id="NXH13307.1"/>
    </source>
</evidence>
<dbReference type="InterPro" id="IPR036028">
    <property type="entry name" value="SH3-like_dom_sf"/>
</dbReference>
<dbReference type="GO" id="GO:0005737">
    <property type="term" value="C:cytoplasm"/>
    <property type="evidence" value="ECO:0007669"/>
    <property type="project" value="TreeGrafter"/>
</dbReference>
<dbReference type="Gene3D" id="2.30.30.40">
    <property type="entry name" value="SH3 Domains"/>
    <property type="match status" value="1"/>
</dbReference>
<protein>
    <submittedName>
        <fullName evidence="5">RHG09 protein</fullName>
    </submittedName>
</protein>
<evidence type="ECO:0000256" key="3">
    <source>
        <dbReference type="PROSITE-ProRule" id="PRU00192"/>
    </source>
</evidence>
<sequence length="88" mass="10134">MLAGHRWWQKPQAQPQPQAVLLRALYDYTYRAEDGREVSIAAGERFLLLRKANQDWWQVRRAAEPRGARPFFVPATYVAELQPGGPGR</sequence>
<reference evidence="5 6" key="1">
    <citation type="submission" date="2019-09" db="EMBL/GenBank/DDBJ databases">
        <title>Bird 10,000 Genomes (B10K) Project - Family phase.</title>
        <authorList>
            <person name="Zhang G."/>
        </authorList>
    </citation>
    <scope>NUCLEOTIDE SEQUENCE [LARGE SCALE GENOMIC DNA]</scope>
    <source>
        <strain evidence="5">B10K-DU-001-16</strain>
        <tissue evidence="5">Muscle</tissue>
    </source>
</reference>
<comment type="caution">
    <text evidence="5">The sequence shown here is derived from an EMBL/GenBank/DDBJ whole genome shotgun (WGS) entry which is preliminary data.</text>
</comment>
<dbReference type="SUPFAM" id="SSF50044">
    <property type="entry name" value="SH3-domain"/>
    <property type="match status" value="1"/>
</dbReference>
<dbReference type="GO" id="GO:0005096">
    <property type="term" value="F:GTPase activator activity"/>
    <property type="evidence" value="ECO:0007669"/>
    <property type="project" value="UniProtKB-KW"/>
</dbReference>
<gene>
    <name evidence="5" type="primary">Arhgap9</name>
    <name evidence="5" type="ORF">BUCCAP_R15480</name>
</gene>
<dbReference type="Pfam" id="PF00018">
    <property type="entry name" value="SH3_1"/>
    <property type="match status" value="1"/>
</dbReference>
<dbReference type="OrthoDB" id="79452at2759"/>
<keyword evidence="6" id="KW-1185">Reference proteome</keyword>
<organism evidence="5 6">
    <name type="scientific">Bucco capensis</name>
    <name type="common">collared puffbird</name>
    <dbReference type="NCBI Taxonomy" id="135168"/>
    <lineage>
        <taxon>Eukaryota</taxon>
        <taxon>Metazoa</taxon>
        <taxon>Chordata</taxon>
        <taxon>Craniata</taxon>
        <taxon>Vertebrata</taxon>
        <taxon>Euteleostomi</taxon>
        <taxon>Archelosauria</taxon>
        <taxon>Archosauria</taxon>
        <taxon>Dinosauria</taxon>
        <taxon>Saurischia</taxon>
        <taxon>Theropoda</taxon>
        <taxon>Coelurosauria</taxon>
        <taxon>Aves</taxon>
        <taxon>Neognathae</taxon>
        <taxon>Neoaves</taxon>
        <taxon>Telluraves</taxon>
        <taxon>Coraciimorphae</taxon>
        <taxon>Piciformes</taxon>
        <taxon>Bucconidae</taxon>
        <taxon>Bucco</taxon>
    </lineage>
</organism>
<feature type="domain" description="SH3" evidence="4">
    <location>
        <begin position="17"/>
        <end position="83"/>
    </location>
</feature>
<dbReference type="InterPro" id="IPR001452">
    <property type="entry name" value="SH3_domain"/>
</dbReference>
<evidence type="ECO:0000256" key="2">
    <source>
        <dbReference type="ARBA" id="ARBA00022468"/>
    </source>
</evidence>
<dbReference type="PANTHER" id="PTHR23176:SF103">
    <property type="entry name" value="RHO GTPASE-ACTIVATING PROTEIN 9"/>
    <property type="match status" value="1"/>
</dbReference>
<dbReference type="Proteomes" id="UP000534107">
    <property type="component" value="Unassembled WGS sequence"/>
</dbReference>
<feature type="non-terminal residue" evidence="5">
    <location>
        <position position="88"/>
    </location>
</feature>
<feature type="non-terminal residue" evidence="5">
    <location>
        <position position="1"/>
    </location>
</feature>
<evidence type="ECO:0000256" key="1">
    <source>
        <dbReference type="ARBA" id="ARBA00022443"/>
    </source>
</evidence>
<dbReference type="AlphaFoldDB" id="A0A7K9HHU7"/>
<dbReference type="PROSITE" id="PS50002">
    <property type="entry name" value="SH3"/>
    <property type="match status" value="1"/>
</dbReference>
<dbReference type="InterPro" id="IPR050729">
    <property type="entry name" value="Rho-GAP"/>
</dbReference>
<evidence type="ECO:0000259" key="4">
    <source>
        <dbReference type="PROSITE" id="PS50002"/>
    </source>
</evidence>
<keyword evidence="1 3" id="KW-0728">SH3 domain</keyword>
<proteinExistence type="predicted"/>
<dbReference type="PANTHER" id="PTHR23176">
    <property type="entry name" value="RHO/RAC/CDC GTPASE-ACTIVATING PROTEIN"/>
    <property type="match status" value="1"/>
</dbReference>
<dbReference type="SMART" id="SM00326">
    <property type="entry name" value="SH3"/>
    <property type="match status" value="1"/>
</dbReference>
<name>A0A7K9HHU7_9PICI</name>